<evidence type="ECO:0000313" key="2">
    <source>
        <dbReference type="Proteomes" id="UP000018217"/>
    </source>
</evidence>
<accession>V5Z917</accession>
<keyword evidence="2" id="KW-1185">Reference proteome</keyword>
<organism evidence="1 2">
    <name type="scientific">Erwinia piriflorinigrans CFBP 5888</name>
    <dbReference type="NCBI Taxonomy" id="1161919"/>
    <lineage>
        <taxon>Bacteria</taxon>
        <taxon>Pseudomonadati</taxon>
        <taxon>Pseudomonadota</taxon>
        <taxon>Gammaproteobacteria</taxon>
        <taxon>Enterobacterales</taxon>
        <taxon>Erwiniaceae</taxon>
        <taxon>Erwinia</taxon>
    </lineage>
</organism>
<proteinExistence type="predicted"/>
<gene>
    <name evidence="1" type="ORF">EPIR_2078</name>
</gene>
<protein>
    <submittedName>
        <fullName evidence="1">Uncharacterized protein</fullName>
    </submittedName>
</protein>
<dbReference type="AlphaFoldDB" id="V5Z917"/>
<dbReference type="EMBL" id="CAHS01000015">
    <property type="protein sequence ID" value="CCG87443.1"/>
    <property type="molecule type" value="Genomic_DNA"/>
</dbReference>
<evidence type="ECO:0000313" key="1">
    <source>
        <dbReference type="EMBL" id="CCG87443.1"/>
    </source>
</evidence>
<dbReference type="Proteomes" id="UP000018217">
    <property type="component" value="Unassembled WGS sequence"/>
</dbReference>
<sequence length="31" mass="3654">MNNRLRKKTSYPEADILNPQVGEPVWICSFF</sequence>
<name>V5Z917_9GAMM</name>
<comment type="caution">
    <text evidence="1">The sequence shown here is derived from an EMBL/GenBank/DDBJ whole genome shotgun (WGS) entry which is preliminary data.</text>
</comment>
<reference evidence="1 2" key="1">
    <citation type="journal article" date="2013" name="Syst. Appl. Microbiol.">
        <title>Phylogenetic position and virulence apparatus of the pear flower necrosis pathogen Erwinia piriflorinigrans CFBP 5888T as assessed by comparative genomics.</title>
        <authorList>
            <person name="Smits T.H."/>
            <person name="Rezzonico F."/>
            <person name="Lopez M.M."/>
            <person name="Blom J."/>
            <person name="Goesmann A."/>
            <person name="Frey J.E."/>
            <person name="Duffy B."/>
        </authorList>
    </citation>
    <scope>NUCLEOTIDE SEQUENCE [LARGE SCALE GENOMIC DNA]</scope>
    <source>
        <strain evidence="2">CFBP5888</strain>
    </source>
</reference>